<dbReference type="PANTHER" id="PTHR38075:SF1">
    <property type="entry name" value="DUF4139 DOMAIN-CONTAINING PROTEIN"/>
    <property type="match status" value="1"/>
</dbReference>
<protein>
    <recommendedName>
        <fullName evidence="1">DUF4139 domain-containing protein</fullName>
    </recommendedName>
</protein>
<name>A0A3B0UX68_9ZZZZ</name>
<dbReference type="Pfam" id="PF13598">
    <property type="entry name" value="DUF4139"/>
    <property type="match status" value="1"/>
</dbReference>
<sequence>MQILLKTTLTVLMLMTATQISADDTAITVYSTAAAGSISPQQFQSPSANIPGYAMVKQDRIIDIKNGQFELRFADVTSQIDPTTVSFTTPNNPGAAYVLDQNYQFDIVSTEKLLAKYVGQQVIVEHTSGGKNKTINGRLLGTNGGIIIQESNGSVITLSGYDSVAFPSLPGGLLTKPTLLWLLKGKKSGEELARVTYQTQGMTWWADYNLTLTEDGNQCRMDLSSWVSLLNQAGSSFKNTKLKLIAGEVNRVQPTPPRMRVEKSQRLSSIAEADTGFQEKSLFEYHLYTLPRRVDLPNNSTKQIELFPTVNSVECSKDLVFNGSQIFNHHYYSPITASNYLRSAKPKVKAFISFINSKDKGLGIPLPAGRIRVSQLDEADNSLEFIGEDIIDHTPRNETITIELGNSFDVVGQRKQTNIIVGKKEITETFEIKIRNQKETTTKVKVVEPLYRWSNWKVTSSSEKYTKQNSSTIDFEVKLKPEEEKVITYTVHYWWK</sequence>
<gene>
    <name evidence="2" type="ORF">MNBD_GAMMA01-1781</name>
</gene>
<dbReference type="EMBL" id="UOEW01000030">
    <property type="protein sequence ID" value="VAW33380.1"/>
    <property type="molecule type" value="Genomic_DNA"/>
</dbReference>
<accession>A0A3B0UX68</accession>
<organism evidence="2">
    <name type="scientific">hydrothermal vent metagenome</name>
    <dbReference type="NCBI Taxonomy" id="652676"/>
    <lineage>
        <taxon>unclassified sequences</taxon>
        <taxon>metagenomes</taxon>
        <taxon>ecological metagenomes</taxon>
    </lineage>
</organism>
<evidence type="ECO:0000259" key="1">
    <source>
        <dbReference type="Pfam" id="PF13598"/>
    </source>
</evidence>
<dbReference type="AlphaFoldDB" id="A0A3B0UX68"/>
<proteinExistence type="predicted"/>
<reference evidence="2" key="1">
    <citation type="submission" date="2018-06" db="EMBL/GenBank/DDBJ databases">
        <authorList>
            <person name="Zhirakovskaya E."/>
        </authorList>
    </citation>
    <scope>NUCLEOTIDE SEQUENCE</scope>
</reference>
<dbReference type="InterPro" id="IPR037291">
    <property type="entry name" value="DUF4139"/>
</dbReference>
<feature type="domain" description="DUF4139" evidence="1">
    <location>
        <begin position="194"/>
        <end position="492"/>
    </location>
</feature>
<evidence type="ECO:0000313" key="2">
    <source>
        <dbReference type="EMBL" id="VAW33380.1"/>
    </source>
</evidence>
<dbReference type="PANTHER" id="PTHR38075">
    <property type="entry name" value="DUF4139 DOMAIN-CONTAINING PROTEIN"/>
    <property type="match status" value="1"/>
</dbReference>